<evidence type="ECO:0000313" key="2">
    <source>
        <dbReference type="EMBL" id="RLE45988.1"/>
    </source>
</evidence>
<dbReference type="PANTHER" id="PTHR39518">
    <property type="entry name" value="UPF0215 PROTEIN MJ1150"/>
    <property type="match status" value="1"/>
</dbReference>
<dbReference type="Pfam" id="PF01949">
    <property type="entry name" value="Endo_dU"/>
    <property type="match status" value="1"/>
</dbReference>
<dbReference type="PIRSF" id="PIRSF006380">
    <property type="entry name" value="UCP006380"/>
    <property type="match status" value="1"/>
</dbReference>
<dbReference type="AlphaFoldDB" id="A0A497EJW9"/>
<proteinExistence type="inferred from homology"/>
<organism evidence="2 3">
    <name type="scientific">Thermoproteota archaeon</name>
    <dbReference type="NCBI Taxonomy" id="2056631"/>
    <lineage>
        <taxon>Archaea</taxon>
        <taxon>Thermoproteota</taxon>
    </lineage>
</organism>
<dbReference type="InterPro" id="IPR002802">
    <property type="entry name" value="Endo_dU"/>
</dbReference>
<protein>
    <recommendedName>
        <fullName evidence="1">UPF0215 protein DRJ31_10560</fullName>
    </recommendedName>
</protein>
<dbReference type="Proteomes" id="UP000278475">
    <property type="component" value="Unassembled WGS sequence"/>
</dbReference>
<dbReference type="Gene3D" id="3.30.2170.10">
    <property type="entry name" value="archaeoglobus fulgidus dsm 4304 superfamily"/>
    <property type="match status" value="1"/>
</dbReference>
<reference evidence="2 3" key="1">
    <citation type="submission" date="2018-06" db="EMBL/GenBank/DDBJ databases">
        <title>Extensive metabolic versatility and redundancy in microbially diverse, dynamic hydrothermal sediments.</title>
        <authorList>
            <person name="Dombrowski N."/>
            <person name="Teske A."/>
            <person name="Baker B.J."/>
        </authorList>
    </citation>
    <scope>NUCLEOTIDE SEQUENCE [LARGE SCALE GENOMIC DNA]</scope>
    <source>
        <strain evidence="2">B66_G16</strain>
    </source>
</reference>
<evidence type="ECO:0000313" key="3">
    <source>
        <dbReference type="Proteomes" id="UP000278475"/>
    </source>
</evidence>
<name>A0A497EJW9_9CREN</name>
<comment type="similarity">
    <text evidence="1">Belongs to the UPF0215 family.</text>
</comment>
<comment type="caution">
    <text evidence="2">The sequence shown here is derived from an EMBL/GenBank/DDBJ whole genome shotgun (WGS) entry which is preliminary data.</text>
</comment>
<evidence type="ECO:0000256" key="1">
    <source>
        <dbReference type="HAMAP-Rule" id="MF_00582"/>
    </source>
</evidence>
<dbReference type="EMBL" id="QMQV01000215">
    <property type="protein sequence ID" value="RLE45988.1"/>
    <property type="molecule type" value="Genomic_DNA"/>
</dbReference>
<gene>
    <name evidence="2" type="ORF">DRJ31_10560</name>
</gene>
<sequence>MVTIKTGSRMLGIAESFRKGKSRKSVLAGVVMRKDLVIDGFSFSFPEVGGMDATDRVIELYDKLNRKDINFLCLSGCIISWFNVIDLNKVYEQISIPLICLTYEESEGLEKYFRDYFPSDYQRRLEVYKRNGERMRVKLKTGHSVFIRCLGVSVRDAIRILNSFIMYGRYPEPVRVARILAYTLSRILIFSGVSESDL</sequence>
<dbReference type="HAMAP" id="MF_00582">
    <property type="entry name" value="UPF0215"/>
    <property type="match status" value="1"/>
</dbReference>
<accession>A0A497EJW9</accession>
<dbReference type="PANTHER" id="PTHR39518:SF2">
    <property type="entry name" value="UPF0215 PROTEIN MJ1150"/>
    <property type="match status" value="1"/>
</dbReference>